<dbReference type="InterPro" id="IPR006671">
    <property type="entry name" value="Cyclin_N"/>
</dbReference>
<comment type="similarity">
    <text evidence="4">Belongs to the cyclin family.</text>
</comment>
<dbReference type="InterPro" id="IPR046965">
    <property type="entry name" value="Cyclin_A/B-like"/>
</dbReference>
<dbReference type="Proteomes" id="UP000887540">
    <property type="component" value="Unplaced"/>
</dbReference>
<evidence type="ECO:0000256" key="1">
    <source>
        <dbReference type="ARBA" id="ARBA00022618"/>
    </source>
</evidence>
<dbReference type="PROSITE" id="PS00292">
    <property type="entry name" value="CYCLINS"/>
    <property type="match status" value="1"/>
</dbReference>
<dbReference type="PIRSF" id="PIRSF001771">
    <property type="entry name" value="Cyclin_A_B_D_E"/>
    <property type="match status" value="1"/>
</dbReference>
<dbReference type="Pfam" id="PF02984">
    <property type="entry name" value="Cyclin_C"/>
    <property type="match status" value="1"/>
</dbReference>
<feature type="region of interest" description="Disordered" evidence="5">
    <location>
        <begin position="164"/>
        <end position="185"/>
    </location>
</feature>
<name>A0A914DC91_9BILA</name>
<dbReference type="SUPFAM" id="SSF47954">
    <property type="entry name" value="Cyclin-like"/>
    <property type="match status" value="2"/>
</dbReference>
<keyword evidence="3" id="KW-0131">Cell cycle</keyword>
<dbReference type="SMART" id="SM01332">
    <property type="entry name" value="Cyclin_C"/>
    <property type="match status" value="1"/>
</dbReference>
<dbReference type="AlphaFoldDB" id="A0A914DC91"/>
<keyword evidence="1" id="KW-0132">Cell division</keyword>
<dbReference type="Gene3D" id="1.10.472.10">
    <property type="entry name" value="Cyclin-like"/>
    <property type="match status" value="2"/>
</dbReference>
<dbReference type="InterPro" id="IPR036915">
    <property type="entry name" value="Cyclin-like_sf"/>
</dbReference>
<accession>A0A914DC91</accession>
<dbReference type="GO" id="GO:0044772">
    <property type="term" value="P:mitotic cell cycle phase transition"/>
    <property type="evidence" value="ECO:0007669"/>
    <property type="project" value="InterPro"/>
</dbReference>
<dbReference type="Pfam" id="PF00134">
    <property type="entry name" value="Cyclin_N"/>
    <property type="match status" value="1"/>
</dbReference>
<dbReference type="InterPro" id="IPR004367">
    <property type="entry name" value="Cyclin_C-dom"/>
</dbReference>
<evidence type="ECO:0000256" key="5">
    <source>
        <dbReference type="SAM" id="MobiDB-lite"/>
    </source>
</evidence>
<dbReference type="PANTHER" id="PTHR10177">
    <property type="entry name" value="CYCLINS"/>
    <property type="match status" value="1"/>
</dbReference>
<evidence type="ECO:0000313" key="8">
    <source>
        <dbReference type="Proteomes" id="UP000887540"/>
    </source>
</evidence>
<sequence>MCAKEDRNFGQNMNRTVFYKDVPTRKYFLRPRNASVMVNSEFRSDEDDMLNPLVFTNHRVSGIGTKAQQESRNFHMKDNFKIWTENEKKSGSSQMSEDIFNFEKQHDMILATESSNQNNGIKISTFGNCFGCKKNTNSEASLWQSSDANQSEDRQHFEDALTTVTKGQDMSHEGDSNSDVYTSDHIDPSTSSFSSQHAMHSYSPFVADIYKYLQFLEGKHCPRPNYMQKQSEIDSKMRATLIDWIADVVYDAKMDRSTFFLAVNLIDRMLSFLDCPKKKFQLVGATAVFTAAKFEEIYPPEVHEIVSFTDNSYTKTEVLRMEKIMLATLDYNISTPNVQTFACMLMDWQEMTSSAKNLAWYLLELSLLNYHMLLLRASDIAATAVFMAMYVVDEKPPMILEGVDINIMDLHEPASLLLESFHCASTDKLTALFAKYSDPKYNNVAELSLPNEVPPIFGK</sequence>
<evidence type="ECO:0000256" key="3">
    <source>
        <dbReference type="ARBA" id="ARBA00023306"/>
    </source>
</evidence>
<feature type="domain" description="Cyclin C-terminal" evidence="7">
    <location>
        <begin position="336"/>
        <end position="450"/>
    </location>
</feature>
<feature type="domain" description="Cyclin-like" evidence="6">
    <location>
        <begin position="243"/>
        <end position="327"/>
    </location>
</feature>
<dbReference type="GO" id="GO:0016538">
    <property type="term" value="F:cyclin-dependent protein serine/threonine kinase regulator activity"/>
    <property type="evidence" value="ECO:0007669"/>
    <property type="project" value="InterPro"/>
</dbReference>
<reference evidence="9" key="1">
    <citation type="submission" date="2022-11" db="UniProtKB">
        <authorList>
            <consortium name="WormBaseParasite"/>
        </authorList>
    </citation>
    <scope>IDENTIFICATION</scope>
</reference>
<dbReference type="WBParaSite" id="ACRNAN_scaffold2167.g23840.t1">
    <property type="protein sequence ID" value="ACRNAN_scaffold2167.g23840.t1"/>
    <property type="gene ID" value="ACRNAN_scaffold2167.g23840"/>
</dbReference>
<evidence type="ECO:0000256" key="4">
    <source>
        <dbReference type="RuleBase" id="RU000383"/>
    </source>
</evidence>
<organism evidence="8 9">
    <name type="scientific">Acrobeloides nanus</name>
    <dbReference type="NCBI Taxonomy" id="290746"/>
    <lineage>
        <taxon>Eukaryota</taxon>
        <taxon>Metazoa</taxon>
        <taxon>Ecdysozoa</taxon>
        <taxon>Nematoda</taxon>
        <taxon>Chromadorea</taxon>
        <taxon>Rhabditida</taxon>
        <taxon>Tylenchina</taxon>
        <taxon>Cephalobomorpha</taxon>
        <taxon>Cephaloboidea</taxon>
        <taxon>Cephalobidae</taxon>
        <taxon>Acrobeloides</taxon>
    </lineage>
</organism>
<proteinExistence type="inferred from homology"/>
<dbReference type="InterPro" id="IPR048258">
    <property type="entry name" value="Cyclins_cyclin-box"/>
</dbReference>
<dbReference type="InterPro" id="IPR013763">
    <property type="entry name" value="Cyclin-like_dom"/>
</dbReference>
<evidence type="ECO:0000259" key="7">
    <source>
        <dbReference type="SMART" id="SM01332"/>
    </source>
</evidence>
<evidence type="ECO:0000313" key="9">
    <source>
        <dbReference type="WBParaSite" id="ACRNAN_scaffold2167.g23840.t1"/>
    </source>
</evidence>
<feature type="domain" description="Cyclin-like" evidence="6">
    <location>
        <begin position="336"/>
        <end position="419"/>
    </location>
</feature>
<keyword evidence="8" id="KW-1185">Reference proteome</keyword>
<dbReference type="InterPro" id="IPR039361">
    <property type="entry name" value="Cyclin"/>
</dbReference>
<evidence type="ECO:0000256" key="2">
    <source>
        <dbReference type="ARBA" id="ARBA00023127"/>
    </source>
</evidence>
<keyword evidence="2 4" id="KW-0195">Cyclin</keyword>
<protein>
    <submittedName>
        <fullName evidence="9">Cyclin N-terminal domain-containing protein</fullName>
    </submittedName>
</protein>
<dbReference type="FunFam" id="1.10.472.10:FF:000001">
    <property type="entry name" value="G2/mitotic-specific cyclin"/>
    <property type="match status" value="1"/>
</dbReference>
<dbReference type="GO" id="GO:0051301">
    <property type="term" value="P:cell division"/>
    <property type="evidence" value="ECO:0007669"/>
    <property type="project" value="UniProtKB-KW"/>
</dbReference>
<evidence type="ECO:0000259" key="6">
    <source>
        <dbReference type="SMART" id="SM00385"/>
    </source>
</evidence>
<dbReference type="SMART" id="SM00385">
    <property type="entry name" value="CYCLIN"/>
    <property type="match status" value="2"/>
</dbReference>